<dbReference type="Pfam" id="PF02565">
    <property type="entry name" value="RecO_C"/>
    <property type="match status" value="1"/>
</dbReference>
<feature type="domain" description="DNA replication/recombination mediator RecO N-terminal" evidence="8">
    <location>
        <begin position="1"/>
        <end position="80"/>
    </location>
</feature>
<evidence type="ECO:0000256" key="5">
    <source>
        <dbReference type="ARBA" id="ARBA00023204"/>
    </source>
</evidence>
<evidence type="ECO:0000256" key="6">
    <source>
        <dbReference type="ARBA" id="ARBA00033409"/>
    </source>
</evidence>
<dbReference type="EMBL" id="LCBS01000007">
    <property type="protein sequence ID" value="KKS17115.1"/>
    <property type="molecule type" value="Genomic_DNA"/>
</dbReference>
<dbReference type="Pfam" id="PF11967">
    <property type="entry name" value="RecO_N"/>
    <property type="match status" value="1"/>
</dbReference>
<organism evidence="9 10">
    <name type="scientific">candidate division WWE3 bacterium GW2011_GWB1_41_6</name>
    <dbReference type="NCBI Taxonomy" id="1619112"/>
    <lineage>
        <taxon>Bacteria</taxon>
        <taxon>Katanobacteria</taxon>
    </lineage>
</organism>
<evidence type="ECO:0000256" key="3">
    <source>
        <dbReference type="ARBA" id="ARBA00022763"/>
    </source>
</evidence>
<keyword evidence="5 7" id="KW-0234">DNA repair</keyword>
<comment type="caution">
    <text evidence="9">The sequence shown here is derived from an EMBL/GenBank/DDBJ whole genome shotgun (WGS) entry which is preliminary data.</text>
</comment>
<accession>A0A0G0WWM3</accession>
<sequence>MAKYNIEAIVLKKISYGDADRIYTLLTKDKGKITAVARGVRKISSRRGGNLDTLNHINITLSENTSGYKTITEVKTLGSYRNLKKSLECSLAGYYMAELINKSVEENSENNDVFFLLRDSLDTLDADGKKKKFVVNKFEFLLMKLLGYEMSLNELRSFKKEELDNRLKLYVKESLGEDFKSLTI</sequence>
<dbReference type="SUPFAM" id="SSF57863">
    <property type="entry name" value="ArfGap/RecO-like zinc finger"/>
    <property type="match status" value="1"/>
</dbReference>
<dbReference type="Gene3D" id="2.40.50.140">
    <property type="entry name" value="Nucleic acid-binding proteins"/>
    <property type="match status" value="1"/>
</dbReference>
<dbReference type="GO" id="GO:0006310">
    <property type="term" value="P:DNA recombination"/>
    <property type="evidence" value="ECO:0007669"/>
    <property type="project" value="UniProtKB-UniRule"/>
</dbReference>
<evidence type="ECO:0000256" key="1">
    <source>
        <dbReference type="ARBA" id="ARBA00007452"/>
    </source>
</evidence>
<dbReference type="AlphaFoldDB" id="A0A0G0WWM3"/>
<evidence type="ECO:0000313" key="9">
    <source>
        <dbReference type="EMBL" id="KKS17115.1"/>
    </source>
</evidence>
<dbReference type="Gene3D" id="1.20.1440.120">
    <property type="entry name" value="Recombination protein O, C-terminal domain"/>
    <property type="match status" value="1"/>
</dbReference>
<dbReference type="Proteomes" id="UP000034163">
    <property type="component" value="Unassembled WGS sequence"/>
</dbReference>
<keyword evidence="4 7" id="KW-0233">DNA recombination</keyword>
<dbReference type="HAMAP" id="MF_00201">
    <property type="entry name" value="RecO"/>
    <property type="match status" value="1"/>
</dbReference>
<evidence type="ECO:0000313" key="10">
    <source>
        <dbReference type="Proteomes" id="UP000034163"/>
    </source>
</evidence>
<comment type="similarity">
    <text evidence="1 7">Belongs to the RecO family.</text>
</comment>
<evidence type="ECO:0000256" key="4">
    <source>
        <dbReference type="ARBA" id="ARBA00023172"/>
    </source>
</evidence>
<dbReference type="SUPFAM" id="SSF50249">
    <property type="entry name" value="Nucleic acid-binding proteins"/>
    <property type="match status" value="1"/>
</dbReference>
<protein>
    <recommendedName>
        <fullName evidence="2 7">DNA repair protein RecO</fullName>
    </recommendedName>
    <alternativeName>
        <fullName evidence="6 7">Recombination protein O</fullName>
    </alternativeName>
</protein>
<dbReference type="GO" id="GO:0006302">
    <property type="term" value="P:double-strand break repair"/>
    <property type="evidence" value="ECO:0007669"/>
    <property type="project" value="TreeGrafter"/>
</dbReference>
<name>A0A0G0WWM3_UNCKA</name>
<dbReference type="GO" id="GO:0043590">
    <property type="term" value="C:bacterial nucleoid"/>
    <property type="evidence" value="ECO:0007669"/>
    <property type="project" value="TreeGrafter"/>
</dbReference>
<evidence type="ECO:0000256" key="7">
    <source>
        <dbReference type="HAMAP-Rule" id="MF_00201"/>
    </source>
</evidence>
<dbReference type="NCBIfam" id="TIGR00613">
    <property type="entry name" value="reco"/>
    <property type="match status" value="1"/>
</dbReference>
<dbReference type="InterPro" id="IPR003717">
    <property type="entry name" value="RecO"/>
</dbReference>
<comment type="function">
    <text evidence="7">Involved in DNA repair and RecF pathway recombination.</text>
</comment>
<dbReference type="InterPro" id="IPR037278">
    <property type="entry name" value="ARFGAP/RecO"/>
</dbReference>
<reference evidence="9 10" key="1">
    <citation type="journal article" date="2015" name="Nature">
        <title>rRNA introns, odd ribosomes, and small enigmatic genomes across a large radiation of phyla.</title>
        <authorList>
            <person name="Brown C.T."/>
            <person name="Hug L.A."/>
            <person name="Thomas B.C."/>
            <person name="Sharon I."/>
            <person name="Castelle C.J."/>
            <person name="Singh A."/>
            <person name="Wilkins M.J."/>
            <person name="Williams K.H."/>
            <person name="Banfield J.F."/>
        </authorList>
    </citation>
    <scope>NUCLEOTIDE SEQUENCE [LARGE SCALE GENOMIC DNA]</scope>
</reference>
<keyword evidence="3 7" id="KW-0227">DNA damage</keyword>
<gene>
    <name evidence="7" type="primary">recO</name>
    <name evidence="9" type="ORF">UU72_C0007G0010</name>
</gene>
<evidence type="ECO:0000259" key="8">
    <source>
        <dbReference type="Pfam" id="PF11967"/>
    </source>
</evidence>
<dbReference type="PANTHER" id="PTHR33991">
    <property type="entry name" value="DNA REPAIR PROTEIN RECO"/>
    <property type="match status" value="1"/>
</dbReference>
<dbReference type="InterPro" id="IPR012340">
    <property type="entry name" value="NA-bd_OB-fold"/>
</dbReference>
<dbReference type="PANTHER" id="PTHR33991:SF1">
    <property type="entry name" value="DNA REPAIR PROTEIN RECO"/>
    <property type="match status" value="1"/>
</dbReference>
<dbReference type="InterPro" id="IPR022572">
    <property type="entry name" value="DNA_rep/recomb_RecO_N"/>
</dbReference>
<proteinExistence type="inferred from homology"/>
<dbReference type="InterPro" id="IPR042242">
    <property type="entry name" value="RecO_C"/>
</dbReference>
<evidence type="ECO:0000256" key="2">
    <source>
        <dbReference type="ARBA" id="ARBA00021310"/>
    </source>
</evidence>